<evidence type="ECO:0008006" key="4">
    <source>
        <dbReference type="Google" id="ProtNLM"/>
    </source>
</evidence>
<dbReference type="KEGG" id="lmoi:VV02_16575"/>
<dbReference type="InterPro" id="IPR017850">
    <property type="entry name" value="Alkaline_phosphatase_core_sf"/>
</dbReference>
<keyword evidence="3" id="KW-1185">Reference proteome</keyword>
<dbReference type="EMBL" id="CP011112">
    <property type="protein sequence ID" value="AKU19009.1"/>
    <property type="molecule type" value="Genomic_DNA"/>
</dbReference>
<dbReference type="Gene3D" id="3.40.720.10">
    <property type="entry name" value="Alkaline Phosphatase, subunit A"/>
    <property type="match status" value="1"/>
</dbReference>
<sequence>MSITDKPPPGSEPPLPHSPGPEDLRNGVSTKKVLFLDLDGVRYDTLLAARTPNIDALAKTGQFGPSYLHDNAITGTNSGPGHSNMLTGVWPDKHKVMDNSFDDNNLAAYPDVFTRMEKARPELSTFSTLDWTPLNQFLIGNPDVKMQQNGESTSETDRASTNAAVEALSEHNPDAMYVYLHSGDDAGHTYGDETPQYTTAIENIDGMIGQIISAMTSRTTYRSEDWLVLVATDHGFAGTSHGGDQHSTRTGWVLATGGGIDHCNGTAREWRQVDIAPTILRQLSIEIDLAWGLDGIPIGTPSTESFDTVRTTRGVVDEPAKPAGSGGWSHTLPSGWARTNKVTGGTTEFCGWNLMTGEFWATSQEGQGRGSFVRGRDTIAVADTHEWNRTGSPARAGQTYDSTLWSPWKAVGHDRSLTLSYESHYRQLASGRQKAQVVAQFDNGTSQILWSADAADGDRFDISAHSSLPISVPAGATQVRVGWRLFDAGDNGYWAIDAPRITKG</sequence>
<dbReference type="GO" id="GO:0016787">
    <property type="term" value="F:hydrolase activity"/>
    <property type="evidence" value="ECO:0007669"/>
    <property type="project" value="UniProtKB-ARBA"/>
</dbReference>
<dbReference type="PANTHER" id="PTHR10151:SF120">
    <property type="entry name" value="BIS(5'-ADENOSYL)-TRIPHOSPHATASE"/>
    <property type="match status" value="1"/>
</dbReference>
<dbReference type="Pfam" id="PF01663">
    <property type="entry name" value="Phosphodiest"/>
    <property type="match status" value="2"/>
</dbReference>
<reference evidence="2 3" key="1">
    <citation type="submission" date="2015-03" db="EMBL/GenBank/DDBJ databases">
        <title>Luteipulveratus halotolerans sp. nov., a novel actinobacterium (Dermacoccaceae) from Sarawak, Malaysia.</title>
        <authorList>
            <person name="Juboi H."/>
            <person name="Basik A."/>
            <person name="Shamsul S.S."/>
            <person name="Arnold P."/>
            <person name="Schmitt E.K."/>
            <person name="Sanglier J.-J."/>
            <person name="Yeo T."/>
        </authorList>
    </citation>
    <scope>NUCLEOTIDE SEQUENCE [LARGE SCALE GENOMIC DNA]</scope>
    <source>
        <strain evidence="2 3">MN07-A0370</strain>
    </source>
</reference>
<protein>
    <recommendedName>
        <fullName evidence="4">Nucleotide pyrophosphatase</fullName>
    </recommendedName>
</protein>
<dbReference type="InterPro" id="IPR002591">
    <property type="entry name" value="Phosphodiest/P_Trfase"/>
</dbReference>
<feature type="compositionally biased region" description="Pro residues" evidence="1">
    <location>
        <begin position="1"/>
        <end position="19"/>
    </location>
</feature>
<organism evidence="2 3">
    <name type="scientific">Luteipulveratus mongoliensis</name>
    <dbReference type="NCBI Taxonomy" id="571913"/>
    <lineage>
        <taxon>Bacteria</taxon>
        <taxon>Bacillati</taxon>
        <taxon>Actinomycetota</taxon>
        <taxon>Actinomycetes</taxon>
        <taxon>Micrococcales</taxon>
        <taxon>Dermacoccaceae</taxon>
        <taxon>Luteipulveratus</taxon>
    </lineage>
</organism>
<accession>A0A0K1JQL0</accession>
<evidence type="ECO:0000313" key="3">
    <source>
        <dbReference type="Proteomes" id="UP000066480"/>
    </source>
</evidence>
<dbReference type="SUPFAM" id="SSF53649">
    <property type="entry name" value="Alkaline phosphatase-like"/>
    <property type="match status" value="1"/>
</dbReference>
<dbReference type="PANTHER" id="PTHR10151">
    <property type="entry name" value="ECTONUCLEOTIDE PYROPHOSPHATASE/PHOSPHODIESTERASE"/>
    <property type="match status" value="1"/>
</dbReference>
<evidence type="ECO:0000256" key="1">
    <source>
        <dbReference type="SAM" id="MobiDB-lite"/>
    </source>
</evidence>
<dbReference type="STRING" id="571913.VV02_16575"/>
<dbReference type="PATRIC" id="fig|571913.6.peg.3361"/>
<dbReference type="RefSeq" id="WP_169787706.1">
    <property type="nucleotide sequence ID" value="NZ_CP011112.1"/>
</dbReference>
<evidence type="ECO:0000313" key="2">
    <source>
        <dbReference type="EMBL" id="AKU19009.1"/>
    </source>
</evidence>
<gene>
    <name evidence="2" type="ORF">VV02_16575</name>
</gene>
<feature type="region of interest" description="Disordered" evidence="1">
    <location>
        <begin position="1"/>
        <end position="26"/>
    </location>
</feature>
<dbReference type="AlphaFoldDB" id="A0A0K1JQL0"/>
<dbReference type="Proteomes" id="UP000066480">
    <property type="component" value="Chromosome"/>
</dbReference>
<name>A0A0K1JQL0_9MICO</name>
<proteinExistence type="predicted"/>